<dbReference type="Proteomes" id="UP001501470">
    <property type="component" value="Unassembled WGS sequence"/>
</dbReference>
<evidence type="ECO:0000313" key="3">
    <source>
        <dbReference type="Proteomes" id="UP001501470"/>
    </source>
</evidence>
<feature type="domain" description="DinB-like" evidence="1">
    <location>
        <begin position="46"/>
        <end position="200"/>
    </location>
</feature>
<dbReference type="EMBL" id="BAAAQD010000009">
    <property type="protein sequence ID" value="GAA1526594.1"/>
    <property type="molecule type" value="Genomic_DNA"/>
</dbReference>
<dbReference type="InterPro" id="IPR024775">
    <property type="entry name" value="DinB-like"/>
</dbReference>
<accession>A0ABN2AT92</accession>
<gene>
    <name evidence="2" type="ORF">GCM10009827_049270</name>
</gene>
<dbReference type="RefSeq" id="WP_344504419.1">
    <property type="nucleotide sequence ID" value="NZ_BAAAQD010000009.1"/>
</dbReference>
<evidence type="ECO:0000313" key="2">
    <source>
        <dbReference type="EMBL" id="GAA1526594.1"/>
    </source>
</evidence>
<keyword evidence="3" id="KW-1185">Reference proteome</keyword>
<organism evidence="2 3">
    <name type="scientific">Dactylosporangium maewongense</name>
    <dbReference type="NCBI Taxonomy" id="634393"/>
    <lineage>
        <taxon>Bacteria</taxon>
        <taxon>Bacillati</taxon>
        <taxon>Actinomycetota</taxon>
        <taxon>Actinomycetes</taxon>
        <taxon>Micromonosporales</taxon>
        <taxon>Micromonosporaceae</taxon>
        <taxon>Dactylosporangium</taxon>
    </lineage>
</organism>
<dbReference type="Gene3D" id="1.20.120.450">
    <property type="entry name" value="dinb family like domain"/>
    <property type="match status" value="1"/>
</dbReference>
<comment type="caution">
    <text evidence="2">The sequence shown here is derived from an EMBL/GenBank/DDBJ whole genome shotgun (WGS) entry which is preliminary data.</text>
</comment>
<name>A0ABN2AT92_9ACTN</name>
<sequence length="224" mass="24159">MSVQLRPGWVAAPDPGIGETLPMTNTSTPDWGDLLTGQLAFYWDAHLRPRLDGLTDEEYFWEPVAGCLSVRPDADGNYRVEPGSRDADPAPVTTIAWRMMHIAVGCFVIRSSTFFGDGSAGEGADMFDPRHVPADLPHTAEDAVAFLDASYREWHGHVSALDEAALSAPLGPKGAYFSADPMAALIAHVNRETMHHGGEIGVLRDLFRATGAAQRTDRLAATSS</sequence>
<proteinExistence type="predicted"/>
<dbReference type="SUPFAM" id="SSF109854">
    <property type="entry name" value="DinB/YfiT-like putative metalloenzymes"/>
    <property type="match status" value="1"/>
</dbReference>
<dbReference type="InterPro" id="IPR034660">
    <property type="entry name" value="DinB/YfiT-like"/>
</dbReference>
<reference evidence="2 3" key="1">
    <citation type="journal article" date="2019" name="Int. J. Syst. Evol. Microbiol.">
        <title>The Global Catalogue of Microorganisms (GCM) 10K type strain sequencing project: providing services to taxonomists for standard genome sequencing and annotation.</title>
        <authorList>
            <consortium name="The Broad Institute Genomics Platform"/>
            <consortium name="The Broad Institute Genome Sequencing Center for Infectious Disease"/>
            <person name="Wu L."/>
            <person name="Ma J."/>
        </authorList>
    </citation>
    <scope>NUCLEOTIDE SEQUENCE [LARGE SCALE GENOMIC DNA]</scope>
    <source>
        <strain evidence="2 3">JCM 15933</strain>
    </source>
</reference>
<protein>
    <submittedName>
        <fullName evidence="2">DinB family protein</fullName>
    </submittedName>
</protein>
<evidence type="ECO:0000259" key="1">
    <source>
        <dbReference type="Pfam" id="PF12867"/>
    </source>
</evidence>
<dbReference type="Pfam" id="PF12867">
    <property type="entry name" value="DinB_2"/>
    <property type="match status" value="1"/>
</dbReference>